<dbReference type="InterPro" id="IPR011990">
    <property type="entry name" value="TPR-like_helical_dom_sf"/>
</dbReference>
<dbReference type="RefSeq" id="WP_234938152.1">
    <property type="nucleotide sequence ID" value="NZ_JAGIOP010000002.1"/>
</dbReference>
<dbReference type="PROSITE" id="PS50043">
    <property type="entry name" value="HTH_LUXR_2"/>
    <property type="match status" value="1"/>
</dbReference>
<dbReference type="SUPFAM" id="SSF46894">
    <property type="entry name" value="C-terminal effector domain of the bipartite response regulators"/>
    <property type="match status" value="1"/>
</dbReference>
<name>A0ABS4ZWB7_9MYCO</name>
<evidence type="ECO:0000259" key="3">
    <source>
        <dbReference type="PROSITE" id="PS50043"/>
    </source>
</evidence>
<keyword evidence="2" id="KW-0067">ATP-binding</keyword>
<accession>A0ABS4ZWB7</accession>
<dbReference type="InterPro" id="IPR041664">
    <property type="entry name" value="AAA_16"/>
</dbReference>
<protein>
    <submittedName>
        <fullName evidence="4">DNA-binding NarL/FixJ family response regulator</fullName>
    </submittedName>
</protein>
<dbReference type="SMART" id="SM00421">
    <property type="entry name" value="HTH_LUXR"/>
    <property type="match status" value="1"/>
</dbReference>
<dbReference type="EMBL" id="JAGIOP010000002">
    <property type="protein sequence ID" value="MBP2453451.1"/>
    <property type="molecule type" value="Genomic_DNA"/>
</dbReference>
<feature type="domain" description="HTH luxR-type" evidence="3">
    <location>
        <begin position="832"/>
        <end position="897"/>
    </location>
</feature>
<dbReference type="Pfam" id="PF13191">
    <property type="entry name" value="AAA_16"/>
    <property type="match status" value="1"/>
</dbReference>
<dbReference type="GO" id="GO:0003677">
    <property type="term" value="F:DNA binding"/>
    <property type="evidence" value="ECO:0007669"/>
    <property type="project" value="UniProtKB-KW"/>
</dbReference>
<dbReference type="InterPro" id="IPR000792">
    <property type="entry name" value="Tscrpt_reg_LuxR_C"/>
</dbReference>
<sequence>MSVPDIDTGVTSGPGSTRLKGRIWGSLLSDWPFVARDAELREAAQALRDGSRGVVLAGGAGVGKSALARVLAEDMETDGHPVRYVLGTESGQAVPFGAFLHARTFADAHDPTVMLAAAHEALAAEPDLVIVVDDAQHLDPLSALLVQQLAVHGPAKLIVTIQNRVATSDAVTALWKEQLLLRLDLEPFTQQQTGELMAAVLHGDVDPRAVGELHRFSSGSPLFLRGVLNAALGDGVLACDHGRWRLGGPLRASADLYALISSRFDTLTPDERDVVEVVSTAEVLYWDVLEAVCDVDAIGRMERRGAVQVLNDAACTLVQPGHPIIGEVARSRCSKARTRQINSQLATLLAAHLQAPANGSVPDVRGRIQLARFMVEGDVPADPGVIADAAASAVTMSNLALGEELAQYAVDHGAGISAVMVLADAMSWQGRGEQAEELLARSVPGADNELMLAGWGCLRASNLFFGCARPDAAYELLAMLRERLHSPQTVSLVVAMEAVFAFHTGELAEAIALGTAVLDQEVSPTAKVWAALATSSALALSGRSDEAVAVAHAGERAADDCESGSPRYWFVFARMSAALGDVELEKAHSICDAYAERAAGSPQAEAIVTALYGRVELARGRLSSACDALQAAVWTTPQGLPPGWRMVVAAWLGQAEGMRGDGAAAARAVVRAEAAAAGPRDVFRPELELARAWAAAATGDTGLAVEHAARAADGARAGGMDAIELTALHTALRFGDLSGHRRIQQLVRRRGTRVAEAIGAHSLGLSRHEPALLVAATDRFEALGALVLAADAAADAARIFAEAGRRGSGWESAARALWLSGRTGAATPALCRAGDPPPLTDREWEIADLVGVGLSNREIARQLCLSVRTVDGHLYRMFAKLGVEDRDHLARLARFRPAV</sequence>
<dbReference type="CDD" id="cd06170">
    <property type="entry name" value="LuxR_C_like"/>
    <property type="match status" value="1"/>
</dbReference>
<keyword evidence="1" id="KW-0547">Nucleotide-binding</keyword>
<dbReference type="Gene3D" id="3.40.50.300">
    <property type="entry name" value="P-loop containing nucleotide triphosphate hydrolases"/>
    <property type="match status" value="1"/>
</dbReference>
<dbReference type="PRINTS" id="PR00038">
    <property type="entry name" value="HTHLUXR"/>
</dbReference>
<keyword evidence="4" id="KW-0238">DNA-binding</keyword>
<dbReference type="InterPro" id="IPR027417">
    <property type="entry name" value="P-loop_NTPase"/>
</dbReference>
<gene>
    <name evidence="4" type="ORF">JOF57_003364</name>
</gene>
<evidence type="ECO:0000313" key="4">
    <source>
        <dbReference type="EMBL" id="MBP2453451.1"/>
    </source>
</evidence>
<dbReference type="Pfam" id="PF00196">
    <property type="entry name" value="GerE"/>
    <property type="match status" value="1"/>
</dbReference>
<dbReference type="PANTHER" id="PTHR16305">
    <property type="entry name" value="TESTICULAR SOLUBLE ADENYLYL CYCLASE"/>
    <property type="match status" value="1"/>
</dbReference>
<dbReference type="PANTHER" id="PTHR16305:SF28">
    <property type="entry name" value="GUANYLATE CYCLASE DOMAIN-CONTAINING PROTEIN"/>
    <property type="match status" value="1"/>
</dbReference>
<evidence type="ECO:0000313" key="5">
    <source>
        <dbReference type="Proteomes" id="UP000694460"/>
    </source>
</evidence>
<dbReference type="Proteomes" id="UP000694460">
    <property type="component" value="Unassembled WGS sequence"/>
</dbReference>
<dbReference type="Gene3D" id="1.25.40.10">
    <property type="entry name" value="Tetratricopeptide repeat domain"/>
    <property type="match status" value="1"/>
</dbReference>
<dbReference type="Gene3D" id="1.10.10.10">
    <property type="entry name" value="Winged helix-like DNA-binding domain superfamily/Winged helix DNA-binding domain"/>
    <property type="match status" value="1"/>
</dbReference>
<dbReference type="InterPro" id="IPR036388">
    <property type="entry name" value="WH-like_DNA-bd_sf"/>
</dbReference>
<dbReference type="SUPFAM" id="SSF52540">
    <property type="entry name" value="P-loop containing nucleoside triphosphate hydrolases"/>
    <property type="match status" value="1"/>
</dbReference>
<keyword evidence="5" id="KW-1185">Reference proteome</keyword>
<comment type="caution">
    <text evidence="4">The sequence shown here is derived from an EMBL/GenBank/DDBJ whole genome shotgun (WGS) entry which is preliminary data.</text>
</comment>
<evidence type="ECO:0000256" key="1">
    <source>
        <dbReference type="ARBA" id="ARBA00022741"/>
    </source>
</evidence>
<proteinExistence type="predicted"/>
<reference evidence="4 5" key="1">
    <citation type="submission" date="2021-03" db="EMBL/GenBank/DDBJ databases">
        <title>Sequencing the genomes of 1000 actinobacteria strains.</title>
        <authorList>
            <person name="Klenk H.-P."/>
        </authorList>
    </citation>
    <scope>NUCLEOTIDE SEQUENCE [LARGE SCALE GENOMIC DNA]</scope>
    <source>
        <strain evidence="4 5">DSM 46713</strain>
    </source>
</reference>
<dbReference type="PROSITE" id="PS00622">
    <property type="entry name" value="HTH_LUXR_1"/>
    <property type="match status" value="1"/>
</dbReference>
<organism evidence="4 5">
    <name type="scientific">Mycolicibacterium lutetiense</name>
    <dbReference type="NCBI Taxonomy" id="1641992"/>
    <lineage>
        <taxon>Bacteria</taxon>
        <taxon>Bacillati</taxon>
        <taxon>Actinomycetota</taxon>
        <taxon>Actinomycetes</taxon>
        <taxon>Mycobacteriales</taxon>
        <taxon>Mycobacteriaceae</taxon>
        <taxon>Mycolicibacterium</taxon>
    </lineage>
</organism>
<dbReference type="InterPro" id="IPR016032">
    <property type="entry name" value="Sig_transdc_resp-reg_C-effctor"/>
</dbReference>
<evidence type="ECO:0000256" key="2">
    <source>
        <dbReference type="ARBA" id="ARBA00022840"/>
    </source>
</evidence>